<evidence type="ECO:0008006" key="11">
    <source>
        <dbReference type="Google" id="ProtNLM"/>
    </source>
</evidence>
<dbReference type="EMBL" id="BLLK01000075">
    <property type="protein sequence ID" value="GFH61956.1"/>
    <property type="molecule type" value="Genomic_DNA"/>
</dbReference>
<feature type="compositionally biased region" description="Low complexity" evidence="6">
    <location>
        <begin position="545"/>
        <end position="565"/>
    </location>
</feature>
<dbReference type="SUPFAM" id="SSF144232">
    <property type="entry name" value="HIT/MYND zinc finger-like"/>
    <property type="match status" value="1"/>
</dbReference>
<dbReference type="InterPro" id="IPR018957">
    <property type="entry name" value="Znf_C3HC4_RING-type"/>
</dbReference>
<evidence type="ECO:0000256" key="5">
    <source>
        <dbReference type="SAM" id="Coils"/>
    </source>
</evidence>
<name>A0AAD3DER2_9STRA</name>
<dbReference type="PROSITE" id="PS00518">
    <property type="entry name" value="ZF_RING_1"/>
    <property type="match status" value="1"/>
</dbReference>
<dbReference type="PROSITE" id="PS50865">
    <property type="entry name" value="ZF_MYND_2"/>
    <property type="match status" value="1"/>
</dbReference>
<dbReference type="InterPro" id="IPR002893">
    <property type="entry name" value="Znf_MYND"/>
</dbReference>
<dbReference type="InterPro" id="IPR047365">
    <property type="entry name" value="Tudor_AtPTM-like"/>
</dbReference>
<evidence type="ECO:0000259" key="8">
    <source>
        <dbReference type="PROSITE" id="PS50865"/>
    </source>
</evidence>
<keyword evidence="5" id="KW-0175">Coiled coil</keyword>
<dbReference type="PANTHER" id="PTHR46537">
    <property type="entry name" value="OS11G0578200 PROTEIN"/>
    <property type="match status" value="1"/>
</dbReference>
<keyword evidence="10" id="KW-1185">Reference proteome</keyword>
<dbReference type="Pfam" id="PF21743">
    <property type="entry name" value="PTM_DIR17_Tudor"/>
    <property type="match status" value="1"/>
</dbReference>
<feature type="domain" description="MYND-type" evidence="8">
    <location>
        <begin position="853"/>
        <end position="892"/>
    </location>
</feature>
<evidence type="ECO:0000259" key="7">
    <source>
        <dbReference type="PROSITE" id="PS50089"/>
    </source>
</evidence>
<evidence type="ECO:0000256" key="2">
    <source>
        <dbReference type="ARBA" id="ARBA00022771"/>
    </source>
</evidence>
<dbReference type="Pfam" id="PF01753">
    <property type="entry name" value="zf-MYND"/>
    <property type="match status" value="1"/>
</dbReference>
<feature type="compositionally biased region" description="Acidic residues" evidence="6">
    <location>
        <begin position="628"/>
        <end position="640"/>
    </location>
</feature>
<dbReference type="PROSITE" id="PS01360">
    <property type="entry name" value="ZF_MYND_1"/>
    <property type="match status" value="1"/>
</dbReference>
<dbReference type="SMART" id="SM00184">
    <property type="entry name" value="RING"/>
    <property type="match status" value="1"/>
</dbReference>
<feature type="region of interest" description="Disordered" evidence="6">
    <location>
        <begin position="525"/>
        <end position="588"/>
    </location>
</feature>
<protein>
    <recommendedName>
        <fullName evidence="11">RING-type E3 ubiquitin transferase</fullName>
    </recommendedName>
</protein>
<keyword evidence="3" id="KW-0862">Zinc</keyword>
<dbReference type="SUPFAM" id="SSF57850">
    <property type="entry name" value="RING/U-box"/>
    <property type="match status" value="1"/>
</dbReference>
<accession>A0AAD3DER2</accession>
<dbReference type="InterPro" id="IPR001841">
    <property type="entry name" value="Znf_RING"/>
</dbReference>
<evidence type="ECO:0000256" key="4">
    <source>
        <dbReference type="PROSITE-ProRule" id="PRU00134"/>
    </source>
</evidence>
<feature type="compositionally biased region" description="Basic and acidic residues" evidence="6">
    <location>
        <begin position="118"/>
        <end position="135"/>
    </location>
</feature>
<dbReference type="PROSITE" id="PS50089">
    <property type="entry name" value="ZF_RING_2"/>
    <property type="match status" value="1"/>
</dbReference>
<feature type="region of interest" description="Disordered" evidence="6">
    <location>
        <begin position="611"/>
        <end position="662"/>
    </location>
</feature>
<evidence type="ECO:0000256" key="6">
    <source>
        <dbReference type="SAM" id="MobiDB-lite"/>
    </source>
</evidence>
<comment type="caution">
    <text evidence="9">The sequence shown here is derived from an EMBL/GenBank/DDBJ whole genome shotgun (WGS) entry which is preliminary data.</text>
</comment>
<dbReference type="InterPro" id="IPR044592">
    <property type="entry name" value="RING1A/B"/>
</dbReference>
<evidence type="ECO:0000313" key="10">
    <source>
        <dbReference type="Proteomes" id="UP001054902"/>
    </source>
</evidence>
<dbReference type="Pfam" id="PF00097">
    <property type="entry name" value="zf-C3HC4"/>
    <property type="match status" value="1"/>
</dbReference>
<dbReference type="Proteomes" id="UP001054902">
    <property type="component" value="Unassembled WGS sequence"/>
</dbReference>
<keyword evidence="1" id="KW-0479">Metal-binding</keyword>
<organism evidence="9 10">
    <name type="scientific">Chaetoceros tenuissimus</name>
    <dbReference type="NCBI Taxonomy" id="426638"/>
    <lineage>
        <taxon>Eukaryota</taxon>
        <taxon>Sar</taxon>
        <taxon>Stramenopiles</taxon>
        <taxon>Ochrophyta</taxon>
        <taxon>Bacillariophyta</taxon>
        <taxon>Coscinodiscophyceae</taxon>
        <taxon>Chaetocerotophycidae</taxon>
        <taxon>Chaetocerotales</taxon>
        <taxon>Chaetocerotaceae</taxon>
        <taxon>Chaetoceros</taxon>
    </lineage>
</organism>
<dbReference type="GO" id="GO:0008270">
    <property type="term" value="F:zinc ion binding"/>
    <property type="evidence" value="ECO:0007669"/>
    <property type="project" value="UniProtKB-KW"/>
</dbReference>
<dbReference type="InterPro" id="IPR017907">
    <property type="entry name" value="Znf_RING_CS"/>
</dbReference>
<dbReference type="Gene3D" id="3.30.40.10">
    <property type="entry name" value="Zinc/RING finger domain, C3HC4 (zinc finger)"/>
    <property type="match status" value="1"/>
</dbReference>
<feature type="region of interest" description="Disordered" evidence="6">
    <location>
        <begin position="116"/>
        <end position="135"/>
    </location>
</feature>
<dbReference type="Gene3D" id="6.10.140.2220">
    <property type="match status" value="1"/>
</dbReference>
<feature type="compositionally biased region" description="Low complexity" evidence="6">
    <location>
        <begin position="641"/>
        <end position="651"/>
    </location>
</feature>
<gene>
    <name evidence="9" type="ORF">CTEN210_18432</name>
</gene>
<sequence>MKSKYISVPKEEYEVLQSQLKEKERLLSQLKAILKEVVTDNDVLCTICLEKLQNPCILPDCLHRFCKECLHDSILLCSTKCPACRKRISNRREGLHEDKPFQRVLQKLYMMNEIIDPDQEKSGGEKDEKDSNKKIKIEEVQSDPKIKAKVKKEKNIMKKQAKAEKTIGKYESPARNYIGVARSRDKYKATITYSGKTFIIGNKYELASDAAEIFDRAVKILKMDHKTNFYNTLHWKKAREEELIDNLKEEVGEDNLVGIDLSQISKSVDPNFPTDDELRVKFGLINEKSSLYKRYVHQKKRAEKAIDQKMRAVTLTKKLRMKNQSLPEKRKSDGLKKEVVVKVEMSSDATTSYHSKAKSGFIGVYQNCGYQKYFSQISHNGKHHHLGSFILATDAALVFDRARVVISDAKEGRNSLRLNFQTHEEYKEARQSELRGKSVHHEQNLPSNEDLKVILGIHIPSSIIVGTKVLKDFGEHGVFEGSVTSLPDSRSRYYHVAYTDGDGEDLFLSQIEPLVTAYEAKDMDRSMQETSVLQSDLRSDLNEVSNSNQTSSGSISGRSKRSSASGIDEISTPTCTNSEEDITLPDLVAPSSEDMMVFNKAVGRTSLKLSADTGGVANNSESSRDSESECSSDSDMDSESSSDSGSESSSDNNDAIDDCPVTPVKEIIPIPALVTPSREEIAVYNEKCSDADINFPAPETTKIEKGSVIMTSSVEEAVDNMRSEFERDHVSKLDEWDINMHITKRVPGDDLPLYKDIFRSLKYRKPERYIKLKRKLSVSNDIDRCTKSLKSEHLSEICLYTRPQSIKNEENVDLPKMEDVKDPIVKTHHVRGSQKVKEINTLPTPNLMKRNECFAEGCNVITHLRPCTGCNIAKYCSERCQEKDWYRHKECCRKIGNTLEPTSQPEDVKRHSCSEDKKLKLQQTRLLYKFLAFTASFRK</sequence>
<evidence type="ECO:0000256" key="1">
    <source>
        <dbReference type="ARBA" id="ARBA00022723"/>
    </source>
</evidence>
<dbReference type="AlphaFoldDB" id="A0AAD3DER2"/>
<evidence type="ECO:0000256" key="3">
    <source>
        <dbReference type="ARBA" id="ARBA00022833"/>
    </source>
</evidence>
<evidence type="ECO:0000313" key="9">
    <source>
        <dbReference type="EMBL" id="GFH61956.1"/>
    </source>
</evidence>
<dbReference type="InterPro" id="IPR013083">
    <property type="entry name" value="Znf_RING/FYVE/PHD"/>
</dbReference>
<feature type="coiled-coil region" evidence="5">
    <location>
        <begin position="13"/>
        <end position="40"/>
    </location>
</feature>
<feature type="domain" description="RING-type" evidence="7">
    <location>
        <begin position="45"/>
        <end position="85"/>
    </location>
</feature>
<dbReference type="PANTHER" id="PTHR46537:SF3">
    <property type="entry name" value="E3 UBIQUITIN-PROTEIN LIGASE RING1A"/>
    <property type="match status" value="1"/>
</dbReference>
<keyword evidence="2 4" id="KW-0863">Zinc-finger</keyword>
<reference evidence="9 10" key="1">
    <citation type="journal article" date="2021" name="Sci. Rep.">
        <title>The genome of the diatom Chaetoceros tenuissimus carries an ancient integrated fragment of an extant virus.</title>
        <authorList>
            <person name="Hongo Y."/>
            <person name="Kimura K."/>
            <person name="Takaki Y."/>
            <person name="Yoshida Y."/>
            <person name="Baba S."/>
            <person name="Kobayashi G."/>
            <person name="Nagasaki K."/>
            <person name="Hano T."/>
            <person name="Tomaru Y."/>
        </authorList>
    </citation>
    <scope>NUCLEOTIDE SEQUENCE [LARGE SCALE GENOMIC DNA]</scope>
    <source>
        <strain evidence="9 10">NIES-3715</strain>
    </source>
</reference>
<proteinExistence type="predicted"/>